<keyword evidence="5" id="KW-0560">Oxidoreductase</keyword>
<evidence type="ECO:0000256" key="6">
    <source>
        <dbReference type="ARBA" id="ARBA00023004"/>
    </source>
</evidence>
<keyword evidence="3 8" id="KW-0349">Heme</keyword>
<dbReference type="GO" id="GO:0005506">
    <property type="term" value="F:iron ion binding"/>
    <property type="evidence" value="ECO:0007669"/>
    <property type="project" value="InterPro"/>
</dbReference>
<dbReference type="EMBL" id="JPOX01000059">
    <property type="protein sequence ID" value="KFX41450.1"/>
    <property type="molecule type" value="Genomic_DNA"/>
</dbReference>
<evidence type="ECO:0000256" key="3">
    <source>
        <dbReference type="ARBA" id="ARBA00022617"/>
    </source>
</evidence>
<dbReference type="PRINTS" id="PR00465">
    <property type="entry name" value="EP450IV"/>
</dbReference>
<dbReference type="GO" id="GO:0016705">
    <property type="term" value="F:oxidoreductase activity, acting on paired donors, with incorporation or reduction of molecular oxygen"/>
    <property type="evidence" value="ECO:0007669"/>
    <property type="project" value="InterPro"/>
</dbReference>
<dbReference type="PANTHER" id="PTHR46206">
    <property type="entry name" value="CYTOCHROME P450"/>
    <property type="match status" value="1"/>
</dbReference>
<dbReference type="SMR" id="A0A093UNG4"/>
<evidence type="ECO:0000256" key="2">
    <source>
        <dbReference type="ARBA" id="ARBA00010617"/>
    </source>
</evidence>
<dbReference type="InterPro" id="IPR002403">
    <property type="entry name" value="Cyt_P450_E_grp-IV"/>
</dbReference>
<accession>A0A093UNG4</accession>
<feature type="transmembrane region" description="Helical" evidence="10">
    <location>
        <begin position="6"/>
        <end position="26"/>
    </location>
</feature>
<keyword evidence="10" id="KW-0812">Transmembrane</keyword>
<keyword evidence="10" id="KW-0472">Membrane</keyword>
<evidence type="ECO:0000256" key="1">
    <source>
        <dbReference type="ARBA" id="ARBA00001971"/>
    </source>
</evidence>
<sequence>MLSELLISPVALLLGSCVVYCLVSFIQYCRRLPNIPVIGARKDDWFPIFQAKWRNTLNFKAAMEQAYTQHRDSAVILPVVSGGDSVMLPYSEIEFVTEQPDYILSFKERAAQIYQTDHTFMNPRINRAARYDTIIRTVMTPQVGNLIPALSDEVNWAFDEYWGTDTSQWKEVCVFETVRHIVGTVANRAVVGAPYCRDPGLVKNGMAFAIDVPFSASILNLFWEPLRPFIAPFVTIPNRIHTQRFRKIVLGEIEKRLRDYDTRRANPDDKSLDPEPNDFLQWAIQQAKASGDPYMWRSETLADRLLILNFAALHTSSLFATWAMFDLASCEPKVLDELREEITSVLAAHGGQWNKRAVAELEKLDSTMRESARLNSVLAVGLRRVVLADNGLTTPSGVHLPKGTHISVPVYPVMRDDGLYADPNTFMPFRFSELRRKQQQRLEGGGDEDKEQESNQINTKRIPNNFTATGPDFLVFGHGKHACTGRHFAATMLKLILAEALLKYDFERHTEKVEGPWYGDFRLPPMKACIKIRRRETPA</sequence>
<evidence type="ECO:0000256" key="8">
    <source>
        <dbReference type="PIRSR" id="PIRSR602403-1"/>
    </source>
</evidence>
<dbReference type="eggNOG" id="KOG0158">
    <property type="taxonomic scope" value="Eukaryota"/>
</dbReference>
<keyword evidence="6 8" id="KW-0408">Iron</keyword>
<comment type="similarity">
    <text evidence="2">Belongs to the cytochrome P450 family.</text>
</comment>
<dbReference type="HOGENOM" id="CLU_022195_9_2_1"/>
<feature type="compositionally biased region" description="Polar residues" evidence="9">
    <location>
        <begin position="454"/>
        <end position="463"/>
    </location>
</feature>
<evidence type="ECO:0000313" key="11">
    <source>
        <dbReference type="EMBL" id="KFX41450.1"/>
    </source>
</evidence>
<evidence type="ECO:0000256" key="9">
    <source>
        <dbReference type="SAM" id="MobiDB-lite"/>
    </source>
</evidence>
<protein>
    <submittedName>
        <fullName evidence="11">Ent-kaurene oxidase</fullName>
    </submittedName>
</protein>
<comment type="caution">
    <text evidence="11">The sequence shown here is derived from an EMBL/GenBank/DDBJ whole genome shotgun (WGS) entry which is preliminary data.</text>
</comment>
<organism evidence="11">
    <name type="scientific">Talaromyces marneffei PM1</name>
    <dbReference type="NCBI Taxonomy" id="1077442"/>
    <lineage>
        <taxon>Eukaryota</taxon>
        <taxon>Fungi</taxon>
        <taxon>Dikarya</taxon>
        <taxon>Ascomycota</taxon>
        <taxon>Pezizomycotina</taxon>
        <taxon>Eurotiomycetes</taxon>
        <taxon>Eurotiomycetidae</taxon>
        <taxon>Eurotiales</taxon>
        <taxon>Trichocomaceae</taxon>
        <taxon>Talaromyces</taxon>
        <taxon>Talaromyces sect. Talaromyces</taxon>
    </lineage>
</organism>
<keyword evidence="4 8" id="KW-0479">Metal-binding</keyword>
<evidence type="ECO:0000256" key="4">
    <source>
        <dbReference type="ARBA" id="ARBA00022723"/>
    </source>
</evidence>
<dbReference type="InterPro" id="IPR036396">
    <property type="entry name" value="Cyt_P450_sf"/>
</dbReference>
<evidence type="ECO:0000256" key="7">
    <source>
        <dbReference type="ARBA" id="ARBA00023033"/>
    </source>
</evidence>
<keyword evidence="10" id="KW-1133">Transmembrane helix</keyword>
<dbReference type="GO" id="GO:0004497">
    <property type="term" value="F:monooxygenase activity"/>
    <property type="evidence" value="ECO:0007669"/>
    <property type="project" value="UniProtKB-KW"/>
</dbReference>
<dbReference type="Gene3D" id="1.10.630.10">
    <property type="entry name" value="Cytochrome P450"/>
    <property type="match status" value="1"/>
</dbReference>
<keyword evidence="7" id="KW-0503">Monooxygenase</keyword>
<reference evidence="11" key="1">
    <citation type="journal article" date="2014" name="PLoS Genet.">
        <title>Signature Gene Expression Reveals Novel Clues to the Molecular Mechanisms of Dimorphic Transition in Penicillium marneffei.</title>
        <authorList>
            <person name="Yang E."/>
            <person name="Wang G."/>
            <person name="Cai J."/>
            <person name="Woo P.C."/>
            <person name="Lau S.K."/>
            <person name="Yuen K.-Y."/>
            <person name="Chow W.-N."/>
            <person name="Lin X."/>
        </authorList>
    </citation>
    <scope>NUCLEOTIDE SEQUENCE [LARGE SCALE GENOMIC DNA]</scope>
    <source>
        <strain evidence="11">PM1</strain>
    </source>
</reference>
<dbReference type="CDD" id="cd11041">
    <property type="entry name" value="CYP503A1-like"/>
    <property type="match status" value="1"/>
</dbReference>
<feature type="region of interest" description="Disordered" evidence="9">
    <location>
        <begin position="439"/>
        <end position="463"/>
    </location>
</feature>
<name>A0A093UNG4_TALMA</name>
<feature type="binding site" description="axial binding residue" evidence="8">
    <location>
        <position position="483"/>
    </location>
    <ligand>
        <name>heme</name>
        <dbReference type="ChEBI" id="CHEBI:30413"/>
    </ligand>
    <ligandPart>
        <name>Fe</name>
        <dbReference type="ChEBI" id="CHEBI:18248"/>
    </ligandPart>
</feature>
<evidence type="ECO:0000256" key="5">
    <source>
        <dbReference type="ARBA" id="ARBA00023002"/>
    </source>
</evidence>
<dbReference type="AlphaFoldDB" id="A0A093UNG4"/>
<dbReference type="PANTHER" id="PTHR46206:SF1">
    <property type="entry name" value="P450, PUTATIVE (EUROFUNG)-RELATED"/>
    <property type="match status" value="1"/>
</dbReference>
<dbReference type="GO" id="GO:0020037">
    <property type="term" value="F:heme binding"/>
    <property type="evidence" value="ECO:0007669"/>
    <property type="project" value="InterPro"/>
</dbReference>
<proteinExistence type="inferred from homology"/>
<comment type="cofactor">
    <cofactor evidence="1 8">
        <name>heme</name>
        <dbReference type="ChEBI" id="CHEBI:30413"/>
    </cofactor>
</comment>
<gene>
    <name evidence="11" type="ORF">GQ26_0590170</name>
</gene>
<dbReference type="SUPFAM" id="SSF48264">
    <property type="entry name" value="Cytochrome P450"/>
    <property type="match status" value="1"/>
</dbReference>
<evidence type="ECO:0000256" key="10">
    <source>
        <dbReference type="SAM" id="Phobius"/>
    </source>
</evidence>
<dbReference type="Pfam" id="PF00067">
    <property type="entry name" value="p450"/>
    <property type="match status" value="1"/>
</dbReference>
<dbReference type="InterPro" id="IPR001128">
    <property type="entry name" value="Cyt_P450"/>
</dbReference>